<accession>A0A226DKA2</accession>
<evidence type="ECO:0000313" key="1">
    <source>
        <dbReference type="EMBL" id="OXA45550.1"/>
    </source>
</evidence>
<sequence>MRHFLCEQIAFTSISAILEIISCQSVIPLETMKTQNPALFPLFILLVTLLVCFTEQYTPVEEELATCQNSLEIQNAATLSRLETLRAEWSAVQKEFQDLQALGLQRAQQWDQTFTDLQAENNQIKRNMTLAGGQLKSKFSCKEKREAVEECLSFCLFPNGYDTCEDSPSQDNYFQMYARNSGRSHYNTVTYTMTKDSVEKECKLKIVFE</sequence>
<protein>
    <submittedName>
        <fullName evidence="1">Uncharacterized protein</fullName>
    </submittedName>
</protein>
<dbReference type="Proteomes" id="UP000198287">
    <property type="component" value="Unassembled WGS sequence"/>
</dbReference>
<organism evidence="1 2">
    <name type="scientific">Folsomia candida</name>
    <name type="common">Springtail</name>
    <dbReference type="NCBI Taxonomy" id="158441"/>
    <lineage>
        <taxon>Eukaryota</taxon>
        <taxon>Metazoa</taxon>
        <taxon>Ecdysozoa</taxon>
        <taxon>Arthropoda</taxon>
        <taxon>Hexapoda</taxon>
        <taxon>Collembola</taxon>
        <taxon>Entomobryomorpha</taxon>
        <taxon>Isotomoidea</taxon>
        <taxon>Isotomidae</taxon>
        <taxon>Proisotominae</taxon>
        <taxon>Folsomia</taxon>
    </lineage>
</organism>
<gene>
    <name evidence="1" type="ORF">Fcan01_19429</name>
</gene>
<reference evidence="1 2" key="1">
    <citation type="submission" date="2015-12" db="EMBL/GenBank/DDBJ databases">
        <title>The genome of Folsomia candida.</title>
        <authorList>
            <person name="Faddeeva A."/>
            <person name="Derks M.F."/>
            <person name="Anvar Y."/>
            <person name="Smit S."/>
            <person name="Van Straalen N."/>
            <person name="Roelofs D."/>
        </authorList>
    </citation>
    <scope>NUCLEOTIDE SEQUENCE [LARGE SCALE GENOMIC DNA]</scope>
    <source>
        <strain evidence="1 2">VU population</strain>
        <tissue evidence="1">Whole body</tissue>
    </source>
</reference>
<dbReference type="EMBL" id="LNIX01000017">
    <property type="protein sequence ID" value="OXA45550.1"/>
    <property type="molecule type" value="Genomic_DNA"/>
</dbReference>
<dbReference type="AlphaFoldDB" id="A0A226DKA2"/>
<proteinExistence type="predicted"/>
<name>A0A226DKA2_FOLCA</name>
<keyword evidence="2" id="KW-1185">Reference proteome</keyword>
<comment type="caution">
    <text evidence="1">The sequence shown here is derived from an EMBL/GenBank/DDBJ whole genome shotgun (WGS) entry which is preliminary data.</text>
</comment>
<evidence type="ECO:0000313" key="2">
    <source>
        <dbReference type="Proteomes" id="UP000198287"/>
    </source>
</evidence>